<keyword evidence="19" id="KW-1185">Reference proteome</keyword>
<dbReference type="Gene3D" id="1.10.8.1220">
    <property type="match status" value="1"/>
</dbReference>
<dbReference type="InterPro" id="IPR043157">
    <property type="entry name" value="Dynein_AAA1S"/>
</dbReference>
<dbReference type="Gene3D" id="1.20.58.1120">
    <property type="match status" value="1"/>
</dbReference>
<keyword evidence="15" id="KW-0966">Cell projection</keyword>
<dbReference type="Gene3D" id="1.20.920.20">
    <property type="match status" value="1"/>
</dbReference>
<proteinExistence type="inferred from homology"/>
<keyword evidence="10" id="KW-0243">Dynein</keyword>
<dbReference type="Gene3D" id="3.40.50.300">
    <property type="entry name" value="P-loop containing nucleotide triphosphate hydrolases"/>
    <property type="match status" value="5"/>
</dbReference>
<feature type="coiled-coil region" evidence="16">
    <location>
        <begin position="3028"/>
        <end position="3055"/>
    </location>
</feature>
<dbReference type="GO" id="GO:0051959">
    <property type="term" value="F:dynein light intermediate chain binding"/>
    <property type="evidence" value="ECO:0007669"/>
    <property type="project" value="InterPro"/>
</dbReference>
<evidence type="ECO:0000256" key="10">
    <source>
        <dbReference type="ARBA" id="ARBA00023017"/>
    </source>
</evidence>
<dbReference type="InterPro" id="IPR041466">
    <property type="entry name" value="Dynein_AAA5_ext"/>
</dbReference>
<dbReference type="Gene3D" id="6.10.140.1060">
    <property type="match status" value="1"/>
</dbReference>
<dbReference type="Pfam" id="PF12774">
    <property type="entry name" value="AAA_6"/>
    <property type="match status" value="1"/>
</dbReference>
<evidence type="ECO:0000256" key="1">
    <source>
        <dbReference type="ARBA" id="ARBA00004230"/>
    </source>
</evidence>
<evidence type="ECO:0000313" key="18">
    <source>
        <dbReference type="EMBL" id="KOO26617.1"/>
    </source>
</evidence>
<comment type="subcellular location">
    <subcellularLocation>
        <location evidence="1">Cell projection</location>
        <location evidence="1">Cilium</location>
        <location evidence="1">Flagellum</location>
    </subcellularLocation>
    <subcellularLocation>
        <location evidence="2">Cytoplasm</location>
        <location evidence="2">Cytoskeleton</location>
        <location evidence="2">Cilium axoneme</location>
    </subcellularLocation>
</comment>
<dbReference type="InterPro" id="IPR013602">
    <property type="entry name" value="Dynein_heavy_linker"/>
</dbReference>
<dbReference type="Gene3D" id="1.10.8.710">
    <property type="match status" value="1"/>
</dbReference>
<gene>
    <name evidence="18" type="ORF">Ctob_011496</name>
</gene>
<dbReference type="FunFam" id="3.40.50.300:FF:000362">
    <property type="entry name" value="Dynein, axonemal, heavy chain 6"/>
    <property type="match status" value="1"/>
</dbReference>
<dbReference type="Pfam" id="PF18199">
    <property type="entry name" value="Dynein_C"/>
    <property type="match status" value="1"/>
</dbReference>
<organism evidence="18 19">
    <name type="scientific">Chrysochromulina tobinii</name>
    <dbReference type="NCBI Taxonomy" id="1460289"/>
    <lineage>
        <taxon>Eukaryota</taxon>
        <taxon>Haptista</taxon>
        <taxon>Haptophyta</taxon>
        <taxon>Prymnesiophyceae</taxon>
        <taxon>Prymnesiales</taxon>
        <taxon>Chrysochromulinaceae</taxon>
        <taxon>Chrysochromulina</taxon>
    </lineage>
</organism>
<dbReference type="InterPro" id="IPR042219">
    <property type="entry name" value="AAA_lid_11_sf"/>
</dbReference>
<dbReference type="Gene3D" id="1.10.472.130">
    <property type="match status" value="1"/>
</dbReference>
<dbReference type="SMART" id="SM00382">
    <property type="entry name" value="AAA"/>
    <property type="match status" value="2"/>
</dbReference>
<dbReference type="InterPro" id="IPR003593">
    <property type="entry name" value="AAA+_ATPase"/>
</dbReference>
<dbReference type="FunFam" id="3.40.50.300:FF:000063">
    <property type="entry name" value="dynein heavy chain 6, axonemal"/>
    <property type="match status" value="1"/>
</dbReference>
<dbReference type="FunFam" id="3.40.50.300:FF:002141">
    <property type="entry name" value="Dynein heavy chain"/>
    <property type="match status" value="1"/>
</dbReference>
<dbReference type="InterPro" id="IPR041658">
    <property type="entry name" value="AAA_lid_11"/>
</dbReference>
<sequence>MLRTSLAEHEFAYMNIANAHGAIWDPYDLKIVPFHEVDQTDHYTISEAGVTHCNRKGKQEVTEFTPLEQWEVEASRFKEVMAIPFFKQYQSWKAYSSWRGVIKKDKMIAAGTVLSNHLFILNSTFQPSLLQVRKLCVELSQMKLHKIKKGSTYTLDAFVNAQEEHKILTCEKLGHFFEAVREAVQQACDTALDRFEREESAQASAAAGAGDQTTPRPGKGEAVVKRSFLQQAQLRSVCKKITNYIRVVDYIVLSTLHQLLMSSLSDLLYMFESVKPGYHEPPVLTEEQKAELEKMLAKGKKPPVKDKPLFQVDIYFQAPDAIEYSPSAHEFSHRIDATIMDFVNMLMTVGTLISHGSFKRYTQPVINGRQDTAEISEGFDIKGLIDDNDEYNNVCDAIRTSFDTHFAQVQVYTTMLEPHTTIYLQNESTDMATYAEATLEEWQQLMDKFIEQELMMRNIPLAAEVGIFAANNSRVKDLFMPSPRRCLDDIFRTLPRLAKDHTQKLLAELSNANETLSKTPDNVEDFVAFSKFLITTNARQPEFSERGKLVQDMYELMGKYKVPVPDSDTAAIRMMDSGLLQVSNIVAECEAGQEEKTNNFVGSIDTSIEKLRNQASELRTECEDKRVYDGHTPMDEALAMLDGWWASFNELKESSARFESYQEVLKVPVTKYDDVETLEVNLKLKRNMWQGLNDFGEQVEAWKKAPFETLNTELMQVTVAKYGKVVAQCDKGLPTNTVLPKLADAVTVFKALTPVVVALRNTALQPRHWENIEMAIHTPIDRTEGVFSLGYLLDLKVNEFKDEIEGISVAATQEAVLEEMLAKVENAWKTLEFGLNMYKEQKDVFILGGVDDVMAVLEETQVAVQTILGSRFVGPMQKKVDEWEKKLRLFSETLDEWLAVQRSWMYLESIFKAADIQRQLPNEYKDFDKVNKMWLELMRKTNADPSALKQATAPKLKENLEKANATLDRVQKNLEEYLETKRNAFPRFFFLSNDELLEILAEARNPQAVQPHLIKCFDNIKKLDFGSEPNSIDIFAMYSGEGEKVGLGKNLKARGNVESWLGAVEDAMFRSIRELIKVAVGEFEEEERIPWIKGHAAQIVITVAAIFWAKEVELRLSQGDKSTRPASLKEYNGIQVQELNECALQVGGELPKLHRKVFCALITGDVHNRDIVTDMVKEKVDSPHSFTWQMQLRFYWDVEIDDCVVRQVNAKILYGCEYQGCLSRLVITPLTDRCWLTITGGLHVKLGSAPAGPAGTGKTESTKDLAKGIAVQCVVFNCSDQLDYKMMGKLFSGVAQTGCWTCLDEFNRIDIEVLSVVAQQLLAVRQALLAEVSRFLFEGHTIGLKPTCGVFITMNPGYAGRTELPDNLKALFRPVSMMVPDYALIGEIMLYAEGFLDSRVLAQKMVKMYKLCSEQLSQQDHYDYGMRQVKSVLVMAGEQKRANPELHENISLIRAMLEANIPRFLADDLPLFAGIIGDLYPNLEIPAVDYGALKLACEDALVRAGLQVVPRFVVKTIELYQTMNVRLGVMTVGPTGGGKSCCLRALQSAQGKLKEQKHQDTAMAQECRTYIFNPKCITMGELYGEFNPLTQEWTDGLGSTFIRGAVTLTGQSDDYQWVVFDGPVDAIWIENMNTVLDDNMTLCLANGERIKLNKKMHMVFEVEDLSVASPATVSRVGIVYLTPENLGWRPYVTSWTERELFPAKNLKNEYGEPMNARLSAALSEHVFGLFSSTIDVCLKWHRDAKRELVPTVDSQLIESLCAMFIALIPLAKLDLADAKHDDNKKVCSSIYFFSLIWSIGASIDELHWQSFDDMLRELLGSLSVQFPGGGDVHDYYVDLPAKDFKPWKDITPDFTYDPKASFFSMLVPTVDTVRYSFVFTKSLLVDRPVLFTGQSGVGKSVVIAAAMTAMVDGGSWTRIDISYSAQTKARQTQEAIESKLDKLKKTLLGPPPGKRLVMFIDDVNMPALEEYGASPPVELIRQFLDFKGFYDRQKLFFKDIVRVTSCCACGPPGGGKMPLTPRYVRHHTVVAVTQPSSDAMKRIFSKIVEGALAINGNADIMALAKPIVESSVEIYFSVLNELKPIPAKAHYTFNLRDVSKIVQGVLMMRPNQIPNKETLAMLWAHEALRVFSDRLIDDDDRKYFGGMVVDSLKVQFKMSKSYEDIFCSEQKLVFGDYTKMGVPRDDRKYEMVADTNKLSTLFVDYLDQYNSENKEMKLVFFWDAIDHVSRLARVLRQPRGNAMLVGVGGSGKQSLTRFAAYMSEMKCFQIELTKGYGIVEFREDLKKCFFTAGCDKNEEGVVGSPIVFLFADTQVVEESFVEDINNILNSGEVPNLFANDEWEKITNGMRPLAKDREIPETKDNLKKLFVDRTRENLHIVLAMSPVGSAFRVRCRMFPSLINCCTIDWYDRWPVEALQSVAKQFLEPLEFGDDPEVRMTILTGLIDMSSIIHTTVIDMSQKFFAQLKRRFYVTPKSFLELIALYLGKLDVKRGIMDVGIKRLEVGIKKLTETNAMVDGMQKTLTALQPELERKSKETEVMIIQVNKDRVEADKTKAQVAKDEAAVKEVADKVQVIADDAKRDLEAAMPAMNNAIKALDSLSKNDIVEIKNFKSPPPLVQKVLEAVCILLGSAPDWDTAKKVMSDTGFLQRLKDYDKDNIPPATIKKILKYYNDEEFEPDKVQKVSSAAKSLCMWVRAMKVYDEVAKVVEPKKLVLAESMATLQAEQVKLKKVQDALAEVIAKVENLQATCDRCVAESKLLQDTADTTAKRLIRAGKLTSGLAEESVRWAETVETLRTGYNNLTGDVFIAAAFIAYCGPFTTGFRKECMAQWVTQCNERGIPASPVFSLPEVMGDPVETAEWQIFGLPVDEYSTENGILATRGKRWPLAIDPQAQANKWMRNMEAANGVKVCKGNDPTILRTLENAIRMGSPVILEDVGEELDPALEPVLQKQIYKQGGRSLIRLGDSDIDYNENFKFYLTTKLPNPHYLPEVCIKVTIINFTVTQEGLEDQLLGLVVREERPDLERAKNQLIKTLAADKRQLKDLQDKILRLLSESEGNILDDEVLINALSDSKITSSVIQGRVAEAETTNKEIDATRLTYTPAATRGSIIYFTIADLGMIGDMYQFSLEYFAALFLVCIQKSEKASELEQRLANVMKYASFAIYTNVSRALFSEHKILFSFMLGSAIQRNAGLISPSEWQLLLVGAGIVDESKLPACPDGIEMSQWVLACVISERVEPLSAFASCLANDVSVWKPLMEADAPWQVFPLPEPLGTSITPFQRLLVIKVFRPEKIVECIAEYIADYLGREYIDQPPLDLHVVFPDTLPSIPLVFVLSAGADPMATILRFATEKGRLEKTHAISLGQGQGPIAAALIEKSTKNGDWVILQNCHLAKSWMPKLEKIVEAFPAQSSMNETFRLWLTSMPAKYFPVPVLQCSAKMTFEPPKGMRANLKGTWLGLMTQDIFDCCHEKRAEWKKLLFGLTFFHAVIQERRKFGPLGWNIRYDFNNTDLEVSIQTLQMFLDEQPVIPWDALLYICGQIHYGGRVTDICDKGTLVCILQAFFTPDALKDGYEFANDSAIYHAPVDTDLQGYRDYVDTLPFTDSVGIFGLHANAKITFEKQESDGLLSTVTDIQPALGGGSGGASAEEVVDALAKQLEHALPKVLDRADAGEGVFALNDKGELNSLQIVLLAEMSRFNRLLKRCSTSLRDLQNSIKGLVVMSSELDAMFGAMLKNQVPKMWTKVAYPSLKPLSGWFKDLGERVTFFTSWLKEGQPNCFNLPAFFFQQGFMTGMLQLHARRYQLPIDTLSYTYKIMKYEKATEVPEPPKDGVYIEGFFIVGARFDRATSMIADSYHKEMFDTMPVFHFIPAQNFERNKKDFACPLYKTAERKGVLTTTGASSNYILDLDIPTSKTPDYWMRMGVAALCALAD</sequence>
<dbReference type="InterPro" id="IPR042228">
    <property type="entry name" value="Dynein_linker_3"/>
</dbReference>
<dbReference type="SUPFAM" id="SSF52540">
    <property type="entry name" value="P-loop containing nucleoside triphosphate hydrolases"/>
    <property type="match status" value="4"/>
</dbReference>
<protein>
    <submittedName>
        <fullName evidence="18">Dynein heavy chain axonemal-like protein</fullName>
    </submittedName>
</protein>
<dbReference type="OrthoDB" id="537704at2759"/>
<dbReference type="Proteomes" id="UP000037460">
    <property type="component" value="Unassembled WGS sequence"/>
</dbReference>
<dbReference type="GO" id="GO:0005524">
    <property type="term" value="F:ATP binding"/>
    <property type="evidence" value="ECO:0007669"/>
    <property type="project" value="UniProtKB-KW"/>
</dbReference>
<dbReference type="Pfam" id="PF17852">
    <property type="entry name" value="Dynein_AAA_lid"/>
    <property type="match status" value="1"/>
</dbReference>
<dbReference type="Pfam" id="PF12777">
    <property type="entry name" value="MT"/>
    <property type="match status" value="1"/>
</dbReference>
<dbReference type="Gene3D" id="3.10.490.20">
    <property type="match status" value="1"/>
</dbReference>
<dbReference type="InterPro" id="IPR027417">
    <property type="entry name" value="P-loop_NTPase"/>
</dbReference>
<dbReference type="FunFam" id="1.10.8.720:FF:000001">
    <property type="entry name" value="dynein heavy chain 7, axonemal"/>
    <property type="match status" value="1"/>
</dbReference>
<dbReference type="Gene3D" id="1.20.1270.280">
    <property type="match status" value="1"/>
</dbReference>
<dbReference type="FunFam" id="3.20.180.20:FF:000003">
    <property type="entry name" value="Dynein heavy chain 12, axonemal"/>
    <property type="match status" value="1"/>
</dbReference>
<comment type="caution">
    <text evidence="18">The sequence shown here is derived from an EMBL/GenBank/DDBJ whole genome shotgun (WGS) entry which is preliminary data.</text>
</comment>
<keyword evidence="14" id="KW-0206">Cytoskeleton</keyword>
<dbReference type="FunFam" id="1.10.8.1220:FF:000001">
    <property type="entry name" value="Dynein axonemal heavy chain 5"/>
    <property type="match status" value="1"/>
</dbReference>
<evidence type="ECO:0000256" key="6">
    <source>
        <dbReference type="ARBA" id="ARBA00022737"/>
    </source>
</evidence>
<evidence type="ECO:0000256" key="4">
    <source>
        <dbReference type="ARBA" id="ARBA00022490"/>
    </source>
</evidence>
<dbReference type="InterPro" id="IPR025662">
    <property type="entry name" value="Sigma_54_int_dom_ATP-bd_1"/>
</dbReference>
<dbReference type="PANTHER" id="PTHR22878">
    <property type="entry name" value="DYNEIN HEAVY CHAIN 6, AXONEMAL-LIKE-RELATED"/>
    <property type="match status" value="1"/>
</dbReference>
<accession>A0A0M0JJW3</accession>
<dbReference type="FunFam" id="1.10.287.2620:FF:000001">
    <property type="entry name" value="Cytoplasmic dynein heavy chain 1"/>
    <property type="match status" value="1"/>
</dbReference>
<dbReference type="Gene3D" id="3.20.180.20">
    <property type="entry name" value="Dynein heavy chain, N-terminal domain 2"/>
    <property type="match status" value="1"/>
</dbReference>
<keyword evidence="7" id="KW-0547">Nucleotide-binding</keyword>
<dbReference type="GO" id="GO:0007018">
    <property type="term" value="P:microtubule-based movement"/>
    <property type="evidence" value="ECO:0007669"/>
    <property type="project" value="InterPro"/>
</dbReference>
<dbReference type="PANTHER" id="PTHR22878:SF68">
    <property type="entry name" value="DYNEIN HEAVY CHAIN 6, AXONEMAL-LIKE"/>
    <property type="match status" value="1"/>
</dbReference>
<dbReference type="FunFam" id="1.10.8.710:FF:000004">
    <property type="entry name" value="Dynein axonemal heavy chain 6"/>
    <property type="match status" value="1"/>
</dbReference>
<evidence type="ECO:0000256" key="15">
    <source>
        <dbReference type="ARBA" id="ARBA00023273"/>
    </source>
</evidence>
<reference evidence="19" key="1">
    <citation type="journal article" date="2015" name="PLoS Genet.">
        <title>Genome Sequence and Transcriptome Analyses of Chrysochromulina tobin: Metabolic Tools for Enhanced Algal Fitness in the Prominent Order Prymnesiales (Haptophyceae).</title>
        <authorList>
            <person name="Hovde B.T."/>
            <person name="Deodato C.R."/>
            <person name="Hunsperger H.M."/>
            <person name="Ryken S.A."/>
            <person name="Yost W."/>
            <person name="Jha R.K."/>
            <person name="Patterson J."/>
            <person name="Monnat R.J. Jr."/>
            <person name="Barlow S.B."/>
            <person name="Starkenburg S.R."/>
            <person name="Cattolico R.A."/>
        </authorList>
    </citation>
    <scope>NUCLEOTIDE SEQUENCE</scope>
    <source>
        <strain evidence="19">CCMP291</strain>
    </source>
</reference>
<dbReference type="EMBL" id="JWZX01002827">
    <property type="protein sequence ID" value="KOO26617.1"/>
    <property type="molecule type" value="Genomic_DNA"/>
</dbReference>
<dbReference type="InterPro" id="IPR041228">
    <property type="entry name" value="Dynein_C"/>
</dbReference>
<dbReference type="InterPro" id="IPR004273">
    <property type="entry name" value="Dynein_heavy_D6_P-loop"/>
</dbReference>
<name>A0A0M0JJW3_9EUKA</name>
<feature type="coiled-coil region" evidence="16">
    <location>
        <begin position="2722"/>
        <end position="2749"/>
    </location>
</feature>
<evidence type="ECO:0000313" key="19">
    <source>
        <dbReference type="Proteomes" id="UP000037460"/>
    </source>
</evidence>
<dbReference type="InterPro" id="IPR035706">
    <property type="entry name" value="AAA_9"/>
</dbReference>
<dbReference type="Gene3D" id="1.20.920.30">
    <property type="match status" value="1"/>
</dbReference>
<feature type="coiled-coil region" evidence="16">
    <location>
        <begin position="953"/>
        <end position="980"/>
    </location>
</feature>
<evidence type="ECO:0000256" key="2">
    <source>
        <dbReference type="ARBA" id="ARBA00004430"/>
    </source>
</evidence>
<evidence type="ECO:0000256" key="12">
    <source>
        <dbReference type="ARBA" id="ARBA00023069"/>
    </source>
</evidence>
<comment type="similarity">
    <text evidence="3">Belongs to the dynein heavy chain family.</text>
</comment>
<dbReference type="FunFam" id="1.20.920.20:FF:000001">
    <property type="entry name" value="dynein heavy chain 2, axonemal"/>
    <property type="match status" value="1"/>
</dbReference>
<dbReference type="InterPro" id="IPR024317">
    <property type="entry name" value="Dynein_heavy_chain_D4_dom"/>
</dbReference>
<keyword evidence="12" id="KW-0969">Cilium</keyword>
<dbReference type="InterPro" id="IPR043160">
    <property type="entry name" value="Dynein_C_barrel"/>
</dbReference>
<keyword evidence="11 16" id="KW-0175">Coiled coil</keyword>
<keyword evidence="4" id="KW-0963">Cytoplasm</keyword>
<dbReference type="FunFam" id="1.20.920.30:FF:000005">
    <property type="entry name" value="Dynein, axonemal, heavy chain 2"/>
    <property type="match status" value="1"/>
</dbReference>
<dbReference type="GO" id="GO:0045505">
    <property type="term" value="F:dynein intermediate chain binding"/>
    <property type="evidence" value="ECO:0007669"/>
    <property type="project" value="InterPro"/>
</dbReference>
<dbReference type="Pfam" id="PF22597">
    <property type="entry name" value="DYN_lid"/>
    <property type="match status" value="1"/>
</dbReference>
<keyword evidence="9" id="KW-0282">Flagellum</keyword>
<dbReference type="Gene3D" id="1.10.287.2620">
    <property type="match status" value="1"/>
</dbReference>
<dbReference type="InterPro" id="IPR042222">
    <property type="entry name" value="Dynein_2_N"/>
</dbReference>
<dbReference type="Pfam" id="PF18198">
    <property type="entry name" value="AAA_lid_11"/>
    <property type="match status" value="1"/>
</dbReference>
<dbReference type="InterPro" id="IPR026983">
    <property type="entry name" value="DHC"/>
</dbReference>
<keyword evidence="13" id="KW-0505">Motor protein</keyword>
<dbReference type="Pfam" id="PF08393">
    <property type="entry name" value="DHC_N2"/>
    <property type="match status" value="1"/>
</dbReference>
<evidence type="ECO:0000256" key="14">
    <source>
        <dbReference type="ARBA" id="ARBA00023212"/>
    </source>
</evidence>
<feature type="domain" description="AAA+ ATPase" evidence="17">
    <location>
        <begin position="1885"/>
        <end position="2055"/>
    </location>
</feature>
<dbReference type="FunFam" id="1.20.140.100:FF:000004">
    <property type="entry name" value="Dynein axonemal heavy chain 6"/>
    <property type="match status" value="1"/>
</dbReference>
<dbReference type="Pfam" id="PF12780">
    <property type="entry name" value="AAA_8"/>
    <property type="match status" value="1"/>
</dbReference>
<evidence type="ECO:0000256" key="3">
    <source>
        <dbReference type="ARBA" id="ARBA00008887"/>
    </source>
</evidence>
<feature type="domain" description="AAA+ ATPase" evidence="17">
    <location>
        <begin position="1244"/>
        <end position="1383"/>
    </location>
</feature>
<evidence type="ECO:0000256" key="16">
    <source>
        <dbReference type="SAM" id="Coils"/>
    </source>
</evidence>
<dbReference type="GO" id="GO:0005930">
    <property type="term" value="C:axoneme"/>
    <property type="evidence" value="ECO:0007669"/>
    <property type="project" value="UniProtKB-SubCell"/>
</dbReference>
<dbReference type="FunFam" id="3.40.50.300:FF:001145">
    <property type="entry name" value="Putative dynein heavy chain"/>
    <property type="match status" value="1"/>
</dbReference>
<dbReference type="PROSITE" id="PS00675">
    <property type="entry name" value="SIGMA54_INTERACT_1"/>
    <property type="match status" value="1"/>
</dbReference>
<dbReference type="InterPro" id="IPR024743">
    <property type="entry name" value="Dynein_HC_stalk"/>
</dbReference>
<dbReference type="GO" id="GO:0031514">
    <property type="term" value="C:motile cilium"/>
    <property type="evidence" value="ECO:0007669"/>
    <property type="project" value="UniProtKB-SubCell"/>
</dbReference>
<dbReference type="GO" id="GO:0030286">
    <property type="term" value="C:dynein complex"/>
    <property type="evidence" value="ECO:0007669"/>
    <property type="project" value="UniProtKB-KW"/>
</dbReference>
<dbReference type="InterPro" id="IPR035699">
    <property type="entry name" value="AAA_6"/>
</dbReference>
<dbReference type="Pfam" id="PF12775">
    <property type="entry name" value="AAA_7"/>
    <property type="match status" value="1"/>
</dbReference>
<dbReference type="GO" id="GO:0008569">
    <property type="term" value="F:minus-end-directed microtubule motor activity"/>
    <property type="evidence" value="ECO:0007669"/>
    <property type="project" value="InterPro"/>
</dbReference>
<dbReference type="GO" id="GO:0005874">
    <property type="term" value="C:microtubule"/>
    <property type="evidence" value="ECO:0007669"/>
    <property type="project" value="UniProtKB-KW"/>
</dbReference>
<keyword evidence="5" id="KW-0493">Microtubule</keyword>
<dbReference type="Gene3D" id="1.10.8.720">
    <property type="entry name" value="Region D6 of dynein motor"/>
    <property type="match status" value="1"/>
</dbReference>
<evidence type="ECO:0000256" key="7">
    <source>
        <dbReference type="ARBA" id="ARBA00022741"/>
    </source>
</evidence>
<evidence type="ECO:0000256" key="13">
    <source>
        <dbReference type="ARBA" id="ARBA00023175"/>
    </source>
</evidence>
<dbReference type="InterPro" id="IPR054354">
    <property type="entry name" value="DYNC2H1-like_lid"/>
</dbReference>
<evidence type="ECO:0000259" key="17">
    <source>
        <dbReference type="SMART" id="SM00382"/>
    </source>
</evidence>
<dbReference type="Gene3D" id="1.20.140.100">
    <property type="entry name" value="Dynein heavy chain, N-terminal domain 2"/>
    <property type="match status" value="1"/>
</dbReference>
<keyword evidence="6" id="KW-0677">Repeat</keyword>
<dbReference type="FunFam" id="3.10.490.20:FF:000005">
    <property type="entry name" value="Dynein axonemal heavy chain 6"/>
    <property type="match status" value="1"/>
</dbReference>
<evidence type="ECO:0000256" key="8">
    <source>
        <dbReference type="ARBA" id="ARBA00022840"/>
    </source>
</evidence>
<evidence type="ECO:0000256" key="11">
    <source>
        <dbReference type="ARBA" id="ARBA00023054"/>
    </source>
</evidence>
<dbReference type="Pfam" id="PF12781">
    <property type="entry name" value="AAA_9"/>
    <property type="match status" value="1"/>
</dbReference>
<evidence type="ECO:0000256" key="9">
    <source>
        <dbReference type="ARBA" id="ARBA00022846"/>
    </source>
</evidence>
<keyword evidence="8" id="KW-0067">ATP-binding</keyword>
<evidence type="ECO:0000256" key="5">
    <source>
        <dbReference type="ARBA" id="ARBA00022701"/>
    </source>
</evidence>
<dbReference type="Pfam" id="PF03028">
    <property type="entry name" value="Dynein_heavy"/>
    <property type="match status" value="1"/>
</dbReference>